<evidence type="ECO:0000313" key="2">
    <source>
        <dbReference type="Proteomes" id="UP001143910"/>
    </source>
</evidence>
<comment type="caution">
    <text evidence="1">The sequence shown here is derived from an EMBL/GenBank/DDBJ whole genome shotgun (WGS) entry which is preliminary data.</text>
</comment>
<dbReference type="EMBL" id="JANJQO010001096">
    <property type="protein sequence ID" value="KAJ2972716.1"/>
    <property type="molecule type" value="Genomic_DNA"/>
</dbReference>
<reference evidence="1" key="1">
    <citation type="submission" date="2022-08" db="EMBL/GenBank/DDBJ databases">
        <title>Genome Sequence of Lecanicillium fungicola.</title>
        <authorList>
            <person name="Buettner E."/>
        </authorList>
    </citation>
    <scope>NUCLEOTIDE SEQUENCE</scope>
    <source>
        <strain evidence="1">Babe33</strain>
    </source>
</reference>
<name>A0ACC1N2L5_9HYPO</name>
<dbReference type="Proteomes" id="UP001143910">
    <property type="component" value="Unassembled WGS sequence"/>
</dbReference>
<evidence type="ECO:0000313" key="1">
    <source>
        <dbReference type="EMBL" id="KAJ2972716.1"/>
    </source>
</evidence>
<keyword evidence="2" id="KW-1185">Reference proteome</keyword>
<accession>A0ACC1N2L5</accession>
<sequence>MTLAQLPYFYLRVETIIERPVDGLLPLKAKTQVHSQQVPSPNGSGFHSMAGVQRIINDFGGQENGLQFMNDKWNDTILNGNDFTLKWNRTIDTKKAILGVFRVTYPSQGVVVYESLENITNCLQPTYCKWKAEGLGEDLYSFWLSSDPRSNASFAISPPWTAKQPKVHSFTWAAPFLVPKAQKGKAAKGGSTARYPATRYFGVGTRC</sequence>
<organism evidence="1 2">
    <name type="scientific">Zarea fungicola</name>
    <dbReference type="NCBI Taxonomy" id="93591"/>
    <lineage>
        <taxon>Eukaryota</taxon>
        <taxon>Fungi</taxon>
        <taxon>Dikarya</taxon>
        <taxon>Ascomycota</taxon>
        <taxon>Pezizomycotina</taxon>
        <taxon>Sordariomycetes</taxon>
        <taxon>Hypocreomycetidae</taxon>
        <taxon>Hypocreales</taxon>
        <taxon>Cordycipitaceae</taxon>
        <taxon>Zarea</taxon>
    </lineage>
</organism>
<gene>
    <name evidence="1" type="ORF">NQ176_g7000</name>
</gene>
<proteinExistence type="predicted"/>
<protein>
    <submittedName>
        <fullName evidence="1">Uncharacterized protein</fullName>
    </submittedName>
</protein>